<evidence type="ECO:0000313" key="5">
    <source>
        <dbReference type="EMBL" id="TKV61357.1"/>
    </source>
</evidence>
<dbReference type="InterPro" id="IPR036661">
    <property type="entry name" value="Luciferase-like_sf"/>
</dbReference>
<dbReference type="SUPFAM" id="SSF51679">
    <property type="entry name" value="Bacterial luciferase-like"/>
    <property type="match status" value="1"/>
</dbReference>
<name>A0A4U6QLB6_9ACTN</name>
<proteinExistence type="predicted"/>
<dbReference type="InterPro" id="IPR050564">
    <property type="entry name" value="F420-G6PD/mer"/>
</dbReference>
<evidence type="ECO:0000259" key="3">
    <source>
        <dbReference type="Pfam" id="PF00296"/>
    </source>
</evidence>
<dbReference type="AlphaFoldDB" id="A0A4U6QLB6"/>
<comment type="caution">
    <text evidence="5">The sequence shown here is derived from an EMBL/GenBank/DDBJ whole genome shotgun (WGS) entry which is preliminary data.</text>
</comment>
<dbReference type="GO" id="GO:0016705">
    <property type="term" value="F:oxidoreductase activity, acting on paired donors, with incorporation or reduction of molecular oxygen"/>
    <property type="evidence" value="ECO:0007669"/>
    <property type="project" value="InterPro"/>
</dbReference>
<dbReference type="CDD" id="cd12108">
    <property type="entry name" value="Hr-like"/>
    <property type="match status" value="1"/>
</dbReference>
<dbReference type="InterPro" id="IPR012312">
    <property type="entry name" value="Hemerythrin-like"/>
</dbReference>
<feature type="region of interest" description="Disordered" evidence="2">
    <location>
        <begin position="360"/>
        <end position="382"/>
    </location>
</feature>
<sequence>MPDLGHEVSFGVFLPNPASRPGAVVRLAQEAESAGLDLVGVQDHPYNPDLLDTWTLLSHLSAATETIRLFPDVACVPLRPPAVLARAAASLDLLSGGRVELGLGAGYFRDAIAGMGAAELSSGDAVTALEEAVDIVRAIWDGESPVTRDGRFHSLRGAAPGPRPAHPIQIWLGSYRPRMLDLTARLADGWVPSQAYAGFDEIGALSGHLDRCIIDAGRSPADVRRIYNVNGRFTMTGSGFLDGTPEQWAEQLTELVLGQGFSTFVLGPTGDILSVLNTFAKEVAPDVRERVANARAAVPVTPPVASATAEDEPVPDPTGVPFERISVAAMLATDGGSERSGSWGDAGGLAVADRPRVVRRTGTAAASAPAAGSPGGPAGPGMRDNYRDLVAIHDHLRSELVQIQAAVAQVAQGDLDPATARSLIAAMTLRQNHWTLGSFCASYCRIVTIHHAVEDAHMFPALARSDASLGAVLERLEAEHVVIADVLDRFDRALVALVQEPGHRDGEGTGGAGTAPITRLCDELSDLLLSHLAYEEDELADGLRRMTEPI</sequence>
<dbReference type="RefSeq" id="WP_137448661.1">
    <property type="nucleotide sequence ID" value="NZ_SZZH01000001.1"/>
</dbReference>
<dbReference type="PANTHER" id="PTHR43244:SF1">
    <property type="entry name" value="5,10-METHYLENETETRAHYDROMETHANOPTERIN REDUCTASE"/>
    <property type="match status" value="1"/>
</dbReference>
<dbReference type="OrthoDB" id="3682986at2"/>
<dbReference type="PANTHER" id="PTHR43244">
    <property type="match status" value="1"/>
</dbReference>
<dbReference type="InterPro" id="IPR011251">
    <property type="entry name" value="Luciferase-like_dom"/>
</dbReference>
<dbReference type="Proteomes" id="UP000306985">
    <property type="component" value="Unassembled WGS sequence"/>
</dbReference>
<feature type="compositionally biased region" description="Low complexity" evidence="2">
    <location>
        <begin position="361"/>
        <end position="372"/>
    </location>
</feature>
<gene>
    <name evidence="5" type="ORF">FDO65_07100</name>
</gene>
<evidence type="ECO:0000256" key="1">
    <source>
        <dbReference type="ARBA" id="ARBA00023002"/>
    </source>
</evidence>
<feature type="domain" description="Luciferase-like" evidence="3">
    <location>
        <begin position="10"/>
        <end position="228"/>
    </location>
</feature>
<feature type="domain" description="Hemerythrin-like" evidence="4">
    <location>
        <begin position="386"/>
        <end position="540"/>
    </location>
</feature>
<organism evidence="5 6">
    <name type="scientific">Nakamurella flava</name>
    <dbReference type="NCBI Taxonomy" id="2576308"/>
    <lineage>
        <taxon>Bacteria</taxon>
        <taxon>Bacillati</taxon>
        <taxon>Actinomycetota</taxon>
        <taxon>Actinomycetes</taxon>
        <taxon>Nakamurellales</taxon>
        <taxon>Nakamurellaceae</taxon>
        <taxon>Nakamurella</taxon>
    </lineage>
</organism>
<dbReference type="EMBL" id="SZZH01000001">
    <property type="protein sequence ID" value="TKV61357.1"/>
    <property type="molecule type" value="Genomic_DNA"/>
</dbReference>
<dbReference type="Pfam" id="PF00296">
    <property type="entry name" value="Bac_luciferase"/>
    <property type="match status" value="1"/>
</dbReference>
<evidence type="ECO:0000313" key="6">
    <source>
        <dbReference type="Proteomes" id="UP000306985"/>
    </source>
</evidence>
<accession>A0A4U6QLB6</accession>
<evidence type="ECO:0000259" key="4">
    <source>
        <dbReference type="Pfam" id="PF01814"/>
    </source>
</evidence>
<dbReference type="Pfam" id="PF01814">
    <property type="entry name" value="Hemerythrin"/>
    <property type="match status" value="1"/>
</dbReference>
<dbReference type="Gene3D" id="1.20.120.520">
    <property type="entry name" value="nmb1532 protein domain like"/>
    <property type="match status" value="1"/>
</dbReference>
<dbReference type="Gene3D" id="3.20.20.30">
    <property type="entry name" value="Luciferase-like domain"/>
    <property type="match status" value="1"/>
</dbReference>
<keyword evidence="6" id="KW-1185">Reference proteome</keyword>
<evidence type="ECO:0000256" key="2">
    <source>
        <dbReference type="SAM" id="MobiDB-lite"/>
    </source>
</evidence>
<protein>
    <submittedName>
        <fullName evidence="5">LLM class flavin-dependent oxidoreductase</fullName>
    </submittedName>
</protein>
<keyword evidence="1" id="KW-0560">Oxidoreductase</keyword>
<reference evidence="5 6" key="1">
    <citation type="submission" date="2019-05" db="EMBL/GenBank/DDBJ databases">
        <title>Nakamurella sp. N5BH11, whole genome shotgun sequence.</title>
        <authorList>
            <person name="Tuo L."/>
        </authorList>
    </citation>
    <scope>NUCLEOTIDE SEQUENCE [LARGE SCALE GENOMIC DNA]</scope>
    <source>
        <strain evidence="5 6">N5BH11</strain>
    </source>
</reference>